<feature type="transmembrane region" description="Helical" evidence="5">
    <location>
        <begin position="311"/>
        <end position="331"/>
    </location>
</feature>
<organism evidence="7">
    <name type="scientific">Alexandrium catenella</name>
    <name type="common">Red tide dinoflagellate</name>
    <name type="synonym">Gonyaulax catenella</name>
    <dbReference type="NCBI Taxonomy" id="2925"/>
    <lineage>
        <taxon>Eukaryota</taxon>
        <taxon>Sar</taxon>
        <taxon>Alveolata</taxon>
        <taxon>Dinophyceae</taxon>
        <taxon>Gonyaulacales</taxon>
        <taxon>Pyrocystaceae</taxon>
        <taxon>Alexandrium</taxon>
    </lineage>
</organism>
<reference evidence="7" key="1">
    <citation type="submission" date="2021-01" db="EMBL/GenBank/DDBJ databases">
        <authorList>
            <person name="Corre E."/>
            <person name="Pelletier E."/>
            <person name="Niang G."/>
            <person name="Scheremetjew M."/>
            <person name="Finn R."/>
            <person name="Kale V."/>
            <person name="Holt S."/>
            <person name="Cochrane G."/>
            <person name="Meng A."/>
            <person name="Brown T."/>
            <person name="Cohen L."/>
        </authorList>
    </citation>
    <scope>NUCLEOTIDE SEQUENCE</scope>
    <source>
        <strain evidence="7">OF101</strain>
    </source>
</reference>
<evidence type="ECO:0000313" key="7">
    <source>
        <dbReference type="EMBL" id="CAD9114582.1"/>
    </source>
</evidence>
<feature type="transmembrane region" description="Helical" evidence="5">
    <location>
        <begin position="274"/>
        <end position="299"/>
    </location>
</feature>
<evidence type="ECO:0000256" key="2">
    <source>
        <dbReference type="ARBA" id="ARBA00022692"/>
    </source>
</evidence>
<dbReference type="InterPro" id="IPR006634">
    <property type="entry name" value="TLC-dom"/>
</dbReference>
<dbReference type="PANTHER" id="PTHR13439">
    <property type="entry name" value="CT120 PROTEIN"/>
    <property type="match status" value="1"/>
</dbReference>
<keyword evidence="3 5" id="KW-1133">Transmembrane helix</keyword>
<accession>A0A7S1LXS0</accession>
<keyword evidence="2 5" id="KW-0812">Transmembrane</keyword>
<evidence type="ECO:0000256" key="1">
    <source>
        <dbReference type="ARBA" id="ARBA00004141"/>
    </source>
</evidence>
<protein>
    <recommendedName>
        <fullName evidence="6">TLC domain-containing protein</fullName>
    </recommendedName>
</protein>
<keyword evidence="4 5" id="KW-0472">Membrane</keyword>
<evidence type="ECO:0000256" key="3">
    <source>
        <dbReference type="ARBA" id="ARBA00022989"/>
    </source>
</evidence>
<evidence type="ECO:0000259" key="6">
    <source>
        <dbReference type="Pfam" id="PF03798"/>
    </source>
</evidence>
<dbReference type="GO" id="GO:0005783">
    <property type="term" value="C:endoplasmic reticulum"/>
    <property type="evidence" value="ECO:0007669"/>
    <property type="project" value="TreeGrafter"/>
</dbReference>
<evidence type="ECO:0000256" key="5">
    <source>
        <dbReference type="SAM" id="Phobius"/>
    </source>
</evidence>
<dbReference type="PANTHER" id="PTHR13439:SF0">
    <property type="entry name" value="TOPOISOMERASE I DAMAGE AFFECTED PROTEIN 4"/>
    <property type="match status" value="1"/>
</dbReference>
<feature type="transmembrane region" description="Helical" evidence="5">
    <location>
        <begin position="169"/>
        <end position="192"/>
    </location>
</feature>
<dbReference type="InterPro" id="IPR050846">
    <property type="entry name" value="TLCD"/>
</dbReference>
<dbReference type="GO" id="GO:0055088">
    <property type="term" value="P:lipid homeostasis"/>
    <property type="evidence" value="ECO:0007669"/>
    <property type="project" value="TreeGrafter"/>
</dbReference>
<proteinExistence type="predicted"/>
<comment type="subcellular location">
    <subcellularLocation>
        <location evidence="1">Membrane</location>
        <topology evidence="1">Multi-pass membrane protein</topology>
    </subcellularLocation>
</comment>
<dbReference type="GO" id="GO:0016020">
    <property type="term" value="C:membrane"/>
    <property type="evidence" value="ECO:0007669"/>
    <property type="project" value="UniProtKB-SubCell"/>
</dbReference>
<sequence>MVALEESDVTEAARKAVLAVEEANRAVNDDPSASQSARRLVSRALQESRAVLAVAMSSPKKRQSFAEFTTMLGEEVKEAAGESMQEGIEYAERSLRRAKSIIEDHFQVDEAFRMLGPLRQDPNLARDVHDWFNLVALLPVVVLNLMNWQCDSALVSGVLRQEHSMTKLWTGQAFMTFWWTTFAYFIVDLLFVLILPRCVKSPGVIVKHHVATLGYICVPLLRPECGWLMGACMIVEVNTWFIIARRAFNRKGEKPFTTGVPLWTSIRLATVSTCFYITWFVIRLGVYPWLLIVITVNWYNESVRVGTPLNILVVTPVMQCIFIFLNVKWTIDLLRSKLKGRGPSKGL</sequence>
<name>A0A7S1LXS0_ALECA</name>
<evidence type="ECO:0000256" key="4">
    <source>
        <dbReference type="ARBA" id="ARBA00023136"/>
    </source>
</evidence>
<dbReference type="AlphaFoldDB" id="A0A7S1LXS0"/>
<gene>
    <name evidence="7" type="ORF">ACAT0790_LOCUS14186</name>
</gene>
<dbReference type="EMBL" id="HBGE01023433">
    <property type="protein sequence ID" value="CAD9114582.1"/>
    <property type="molecule type" value="Transcribed_RNA"/>
</dbReference>
<dbReference type="Pfam" id="PF03798">
    <property type="entry name" value="TRAM_LAG1_CLN8"/>
    <property type="match status" value="1"/>
</dbReference>
<feature type="domain" description="TLC" evidence="6">
    <location>
        <begin position="168"/>
        <end position="335"/>
    </location>
</feature>